<sequence length="1000" mass="117218">MENNFIKSLTINERAENNLVCPNEIKTSNWFSRKTLLKEKDIDAMISQQYSNYDTFTAGIGDVKSGLCESFSYKDYPWIQEFYTYIDKYEETYLLEDSKKTIDYSARFLIQDVKKFIYDTTQKNEYFSFEEEFLINVTDAYISEIMTLMNQTIISDMNDYKRANLLTGKDKYQRFQSYLNIRFGNVKKIKEFYNNYLYAIKIIITRTNYFKENFKLLINSLDENFYEFKNQLGIKENVITSINMAMGDTHDRGKSVSILNFPNKQKIVYKPKNLEIAKKIDLFMSYLNKHIESNFYIPRRLVKEKYAFEEFVEQEDLESSKDAADFYTNYGSLLGLAYIINGSDFHYENIIAYKSHPVIIDMETFFHEPAPLYYDQELKSLIRNELAESVIGTSMLPIKIMKERSMDPNQGVDLSGLSFGRHKFPFNILVIKDPSTDEMRYEWDESYIDECNNVPTKNGKIYPYIEYKKYIYEGFINFLKKIEQNKKEIEIYIKKNFANIKVRQIVRPTQKYTDLLRYSYHPSCMQDAIEREKVLHNLWAYSYNNKLIAKYEFEEMMLGDIPQFFINTSEKHLYTNDNQKIENSFKETPLEIVIRKIKHLNENTISQQLNIVKSTFQDFKFQNYTNMDSSQNKQDSISEEAIRGFINEINEYIIKNAIISEKDSFLTFLDINDGFETEVLSLSEGLYNGLSGVYIFLVANDYLNNNKANLTYRKYISNLILNTENDSKINAFFSKTSMIYPLLVEYSLLKEKNSLDLAILLADEAMEKPILSNSDWIYGSLNMIPVYYALYKITKIEKYLTFSLEIAEKIEFKESEFIGFAHGNSSLYYINSLIGSFTSYDIEKIVAEEDSYIVNNKWKSEKAKNTFFSGWCKGDLGIEISRISSFNNHSSNFLNLCNESISLKNNNTLCHGNSALLELLIQMKNKNLISSQKYEEEVNYIIKSMFNTHRTLKTYNVYSGLKGDSFGLFTGVSGVGYQLIRLLDNKLPNILLFETPCEFK</sequence>
<dbReference type="CDD" id="cd04792">
    <property type="entry name" value="LanM-like"/>
    <property type="match status" value="1"/>
</dbReference>
<dbReference type="GO" id="GO:0031179">
    <property type="term" value="P:peptide modification"/>
    <property type="evidence" value="ECO:0007669"/>
    <property type="project" value="InterPro"/>
</dbReference>
<name>E5AK59_BACCE</name>
<geneLocation type="plasmid" evidence="2">
    <name>pLVP1401</name>
</geneLocation>
<evidence type="ECO:0000259" key="1">
    <source>
        <dbReference type="Pfam" id="PF13575"/>
    </source>
</evidence>
<dbReference type="InterPro" id="IPR025410">
    <property type="entry name" value="Lant_dehyd"/>
</dbReference>
<proteinExistence type="predicted"/>
<keyword evidence="2" id="KW-0614">Plasmid</keyword>
<dbReference type="Pfam" id="PF05147">
    <property type="entry name" value="LANC_like"/>
    <property type="match status" value="1"/>
</dbReference>
<dbReference type="InterPro" id="IPR007822">
    <property type="entry name" value="LANC-like"/>
</dbReference>
<dbReference type="AlphaFoldDB" id="E5AK59"/>
<dbReference type="EMBL" id="FR675941">
    <property type="protein sequence ID" value="CBW44199.1"/>
    <property type="molecule type" value="Genomic_DNA"/>
</dbReference>
<dbReference type="PRINTS" id="PR01950">
    <property type="entry name" value="LANCSUPER"/>
</dbReference>
<accession>E5AK59</accession>
<dbReference type="Gene3D" id="1.50.10.10">
    <property type="match status" value="1"/>
</dbReference>
<dbReference type="SUPFAM" id="SSF158745">
    <property type="entry name" value="LanC-like"/>
    <property type="match status" value="1"/>
</dbReference>
<feature type="domain" description="Lantibiotic biosynthesis protein dehydration" evidence="1">
    <location>
        <begin position="202"/>
        <end position="565"/>
    </location>
</feature>
<protein>
    <submittedName>
        <fullName evidence="2">CerM protein</fullName>
    </submittedName>
</protein>
<dbReference type="Pfam" id="PF13575">
    <property type="entry name" value="DUF4135"/>
    <property type="match status" value="1"/>
</dbReference>
<dbReference type="InterPro" id="IPR012341">
    <property type="entry name" value="6hp_glycosidase-like_sf"/>
</dbReference>
<reference evidence="2" key="1">
    <citation type="submission" date="2010-08" db="EMBL/GenBank/DDBJ databases">
        <title>Diversity of serine proteases in the Bacillus cereus group.</title>
        <authorList>
            <person name="Zihlmann P."/>
            <person name="Perreten V."/>
        </authorList>
    </citation>
    <scope>NUCLEOTIDE SEQUENCE [LARGE SCALE GENOMIC DNA]</scope>
    <source>
        <strain evidence="2">VPC1401</strain>
        <plasmid evidence="2">pLVP1401</plasmid>
    </source>
</reference>
<dbReference type="PIRSF" id="PIRSF037228">
    <property type="entry name" value="Lant_mod_RumM"/>
    <property type="match status" value="1"/>
</dbReference>
<dbReference type="InterPro" id="IPR017146">
    <property type="entry name" value="Lanti_2_LanM"/>
</dbReference>
<dbReference type="GO" id="GO:0005975">
    <property type="term" value="P:carbohydrate metabolic process"/>
    <property type="evidence" value="ECO:0007669"/>
    <property type="project" value="InterPro"/>
</dbReference>
<dbReference type="NCBIfam" id="TIGR03897">
    <property type="entry name" value="lanti_2_LanM"/>
    <property type="match status" value="1"/>
</dbReference>
<gene>
    <name evidence="2" type="ORF">pLVP1401_48</name>
</gene>
<dbReference type="SMART" id="SM01260">
    <property type="entry name" value="LANC_like"/>
    <property type="match status" value="1"/>
</dbReference>
<evidence type="ECO:0000313" key="2">
    <source>
        <dbReference type="EMBL" id="CBW44199.1"/>
    </source>
</evidence>
<dbReference type="RefSeq" id="WP_013450117.1">
    <property type="nucleotide sequence ID" value="NC_014757.1"/>
</dbReference>
<organism evidence="2">
    <name type="scientific">Bacillus cereus VPC1401</name>
    <dbReference type="NCBI Taxonomy" id="870739"/>
    <lineage>
        <taxon>Bacteria</taxon>
        <taxon>Bacillati</taxon>
        <taxon>Bacillota</taxon>
        <taxon>Bacilli</taxon>
        <taxon>Bacillales</taxon>
        <taxon>Bacillaceae</taxon>
        <taxon>Bacillus</taxon>
        <taxon>Bacillus cereus group</taxon>
    </lineage>
</organism>